<evidence type="ECO:0000259" key="2">
    <source>
        <dbReference type="Pfam" id="PF18962"/>
    </source>
</evidence>
<dbReference type="InterPro" id="IPR026444">
    <property type="entry name" value="Secre_tail"/>
</dbReference>
<evidence type="ECO:0000313" key="3">
    <source>
        <dbReference type="EMBL" id="SKB71908.1"/>
    </source>
</evidence>
<organism evidence="3 4">
    <name type="scientific">Soonwooa buanensis</name>
    <dbReference type="NCBI Taxonomy" id="619805"/>
    <lineage>
        <taxon>Bacteria</taxon>
        <taxon>Pseudomonadati</taxon>
        <taxon>Bacteroidota</taxon>
        <taxon>Flavobacteriia</taxon>
        <taxon>Flavobacteriales</taxon>
        <taxon>Weeksellaceae</taxon>
        <taxon>Chryseobacterium group</taxon>
        <taxon>Soonwooa</taxon>
    </lineage>
</organism>
<dbReference type="NCBIfam" id="TIGR04183">
    <property type="entry name" value="Por_Secre_tail"/>
    <property type="match status" value="1"/>
</dbReference>
<dbReference type="Pfam" id="PF18962">
    <property type="entry name" value="Por_Secre_tail"/>
    <property type="match status" value="1"/>
</dbReference>
<dbReference type="STRING" id="619805.SAMN05660477_00785"/>
<proteinExistence type="predicted"/>
<keyword evidence="1" id="KW-0732">Signal</keyword>
<dbReference type="OrthoDB" id="8981767at2"/>
<dbReference type="RefSeq" id="WP_079666064.1">
    <property type="nucleotide sequence ID" value="NZ_FUYZ01000002.1"/>
</dbReference>
<gene>
    <name evidence="3" type="ORF">SAMN05660477_00785</name>
</gene>
<keyword evidence="4" id="KW-1185">Reference proteome</keyword>
<sequence>MKKSYKRLFQVMAISLFGTMSYGQFYIIGEGLQPMDVSVDGTVVGSQGGKTQWMWSPTQSIVNMGGLTTGNLIGNVVVSDNGSRIAGYMTNPQNNLNEMASYDKNSASWTYHGGLGQSQDGLNSSTWGVSADGSTLVGYGILSNTVTRAIKWTAENGIENLGSLFPEKSTRANGISADKSVVVGFQDLASGQRAATYWKNGVQTVINNEQGIPTFGEANRVSADGKVIVGIDGIYPFIYTEESGYQSITHELSSNFYRGGAADVTADGKKVIGFFRNFPGSPYGGDGFIWSQTNGLVNLNTYVSSFGIDLGNYTLALPLAISGDGTKIVGVARTPDFKTYGFMVDLTTYLATGNTSAKSDIKIYPNPVKDVLNITNAKNIKSVEVINMTGQKVASATTNQVNVSNLPKGNYIVRVTDATTTTTHKIVKE</sequence>
<reference evidence="3 4" key="1">
    <citation type="submission" date="2017-02" db="EMBL/GenBank/DDBJ databases">
        <authorList>
            <person name="Peterson S.W."/>
        </authorList>
    </citation>
    <scope>NUCLEOTIDE SEQUENCE [LARGE SCALE GENOMIC DNA]</scope>
    <source>
        <strain evidence="3 4">DSM 22323</strain>
    </source>
</reference>
<evidence type="ECO:0000256" key="1">
    <source>
        <dbReference type="ARBA" id="ARBA00022729"/>
    </source>
</evidence>
<accession>A0A1T5DJI2</accession>
<name>A0A1T5DJI2_9FLAO</name>
<dbReference type="Proteomes" id="UP000191112">
    <property type="component" value="Unassembled WGS sequence"/>
</dbReference>
<dbReference type="EMBL" id="FUYZ01000002">
    <property type="protein sequence ID" value="SKB71908.1"/>
    <property type="molecule type" value="Genomic_DNA"/>
</dbReference>
<feature type="domain" description="Secretion system C-terminal sorting" evidence="2">
    <location>
        <begin position="363"/>
        <end position="427"/>
    </location>
</feature>
<protein>
    <submittedName>
        <fullName evidence="3">Por secretion system C-terminal sorting domain-containing protein</fullName>
    </submittedName>
</protein>
<dbReference type="AlphaFoldDB" id="A0A1T5DJI2"/>
<evidence type="ECO:0000313" key="4">
    <source>
        <dbReference type="Proteomes" id="UP000191112"/>
    </source>
</evidence>